<gene>
    <name evidence="2" type="primary">88</name>
    <name evidence="2" type="ORF">SEA_HANGMAN_88</name>
</gene>
<dbReference type="Proteomes" id="UP000257782">
    <property type="component" value="Segment"/>
</dbReference>
<accession>A0A345KWP9</accession>
<protein>
    <submittedName>
        <fullName evidence="2">Uncharacterized protein</fullName>
    </submittedName>
</protein>
<organism evidence="2 3">
    <name type="scientific">Mycobacterium phage Hangman</name>
    <dbReference type="NCBI Taxonomy" id="2250299"/>
    <lineage>
        <taxon>Viruses</taxon>
        <taxon>Duplodnaviria</taxon>
        <taxon>Heunggongvirae</taxon>
        <taxon>Uroviricota</taxon>
        <taxon>Caudoviricetes</taxon>
        <taxon>Bclasvirinae</taxon>
        <taxon>Coopervirus</taxon>
        <taxon>Coopervirus brownCNA</taxon>
    </lineage>
</organism>
<reference evidence="2 3" key="1">
    <citation type="submission" date="2018-06" db="EMBL/GenBank/DDBJ databases">
        <authorList>
            <person name="Akers M.E."/>
            <person name="Baldus K."/>
            <person name="Bryant G.N."/>
            <person name="Cevasco M.E."/>
            <person name="Chichester A.M."/>
            <person name="Largen K.M."/>
            <person name="Lehmann E.J."/>
            <person name="Majewski M."/>
            <person name="Pires N."/>
            <person name="Ricci K.D."/>
            <person name="Smith R.L."/>
            <person name="Tancini M.E."/>
            <person name="Williams D.C."/>
            <person name="Butela K.A."/>
            <person name="Garlena R.A."/>
            <person name="Russell D.A."/>
            <person name="Pope W.H."/>
            <person name="Jacobs-Sera D."/>
            <person name="Hatfull G.F."/>
        </authorList>
    </citation>
    <scope>NUCLEOTIDE SEQUENCE [LARGE SCALE GENOMIC DNA]</scope>
</reference>
<sequence length="33" mass="3834">MGGGRLMLYGNMTADEAYERDQADERQREQEGR</sequence>
<feature type="region of interest" description="Disordered" evidence="1">
    <location>
        <begin position="1"/>
        <end position="33"/>
    </location>
</feature>
<dbReference type="EMBL" id="MH513970">
    <property type="protein sequence ID" value="AXH47451.1"/>
    <property type="molecule type" value="Genomic_DNA"/>
</dbReference>
<name>A0A345KWP9_9CAUD</name>
<evidence type="ECO:0000313" key="2">
    <source>
        <dbReference type="EMBL" id="AXH47451.1"/>
    </source>
</evidence>
<evidence type="ECO:0000256" key="1">
    <source>
        <dbReference type="SAM" id="MobiDB-lite"/>
    </source>
</evidence>
<evidence type="ECO:0000313" key="3">
    <source>
        <dbReference type="Proteomes" id="UP000257782"/>
    </source>
</evidence>
<feature type="compositionally biased region" description="Basic and acidic residues" evidence="1">
    <location>
        <begin position="17"/>
        <end position="33"/>
    </location>
</feature>
<proteinExistence type="predicted"/>